<evidence type="ECO:0000313" key="3">
    <source>
        <dbReference type="Proteomes" id="UP000546031"/>
    </source>
</evidence>
<accession>A0A850HD83</accession>
<name>A0A850HD83_9SPHN</name>
<reference evidence="2 3" key="1">
    <citation type="submission" date="2020-06" db="EMBL/GenBank/DDBJ databases">
        <title>Altererythrobacter lutimaris sp. nov., a marine bacterium isolated from a tidal flat.</title>
        <authorList>
            <person name="Kim D."/>
            <person name="Yoo Y."/>
            <person name="Kim J.-J."/>
        </authorList>
    </citation>
    <scope>NUCLEOTIDE SEQUENCE [LARGE SCALE GENOMIC DNA]</scope>
    <source>
        <strain evidence="2 3">JGD-16</strain>
    </source>
</reference>
<feature type="signal peptide" evidence="1">
    <location>
        <begin position="1"/>
        <end position="23"/>
    </location>
</feature>
<evidence type="ECO:0000256" key="1">
    <source>
        <dbReference type="SAM" id="SignalP"/>
    </source>
</evidence>
<organism evidence="2 3">
    <name type="scientific">Altererythrobacter lutimaris</name>
    <dbReference type="NCBI Taxonomy" id="2743979"/>
    <lineage>
        <taxon>Bacteria</taxon>
        <taxon>Pseudomonadati</taxon>
        <taxon>Pseudomonadota</taxon>
        <taxon>Alphaproteobacteria</taxon>
        <taxon>Sphingomonadales</taxon>
        <taxon>Erythrobacteraceae</taxon>
        <taxon>Altererythrobacter</taxon>
    </lineage>
</organism>
<comment type="caution">
    <text evidence="2">The sequence shown here is derived from an EMBL/GenBank/DDBJ whole genome shotgun (WGS) entry which is preliminary data.</text>
</comment>
<keyword evidence="1" id="KW-0732">Signal</keyword>
<gene>
    <name evidence="2" type="ORF">HUO12_10485</name>
</gene>
<dbReference type="AlphaFoldDB" id="A0A850HD83"/>
<dbReference type="Pfam" id="PF09912">
    <property type="entry name" value="DUF2141"/>
    <property type="match status" value="1"/>
</dbReference>
<dbReference type="EMBL" id="JABWTA010000001">
    <property type="protein sequence ID" value="NVE95325.1"/>
    <property type="molecule type" value="Genomic_DNA"/>
</dbReference>
<feature type="chain" id="PRO_5032822820" evidence="1">
    <location>
        <begin position="24"/>
        <end position="157"/>
    </location>
</feature>
<dbReference type="InterPro" id="IPR018673">
    <property type="entry name" value="DUF2141"/>
</dbReference>
<keyword evidence="3" id="KW-1185">Reference proteome</keyword>
<dbReference type="Proteomes" id="UP000546031">
    <property type="component" value="Unassembled WGS sequence"/>
</dbReference>
<dbReference type="RefSeq" id="WP_176273556.1">
    <property type="nucleotide sequence ID" value="NZ_JABWTA010000001.1"/>
</dbReference>
<protein>
    <submittedName>
        <fullName evidence="2">DUF2141 domain-containing protein</fullName>
    </submittedName>
</protein>
<proteinExistence type="predicted"/>
<sequence length="157" mass="16395">MTRSVALISAAALGLTASGAGVAQEAASASAGSGKVVIAITNLRNTKGVIRACMTTNADVFPRCREDPASHRTVVDAGENVTLTFNGVKPGRYSVALLHDENDNGKADRALLGMMPKEGFGFSKDAPVRMGPPSFDDAAFDFSGGKAKLSIKMRYML</sequence>
<evidence type="ECO:0000313" key="2">
    <source>
        <dbReference type="EMBL" id="NVE95325.1"/>
    </source>
</evidence>